<dbReference type="Proteomes" id="UP001165342">
    <property type="component" value="Unassembled WGS sequence"/>
</dbReference>
<comment type="similarity">
    <text evidence="1">Belongs to the bacterial reverse transcriptase family.</text>
</comment>
<dbReference type="Pfam" id="PF00078">
    <property type="entry name" value="RVT_1"/>
    <property type="match status" value="1"/>
</dbReference>
<evidence type="ECO:0000259" key="2">
    <source>
        <dbReference type="PROSITE" id="PS50878"/>
    </source>
</evidence>
<dbReference type="RefSeq" id="WP_249830980.1">
    <property type="nucleotide sequence ID" value="NZ_JAMGBE010000002.1"/>
</dbReference>
<dbReference type="PANTHER" id="PTHR34047">
    <property type="entry name" value="NUCLEAR INTRON MATURASE 1, MITOCHONDRIAL-RELATED"/>
    <property type="match status" value="1"/>
</dbReference>
<dbReference type="PANTHER" id="PTHR34047:SF8">
    <property type="entry name" value="PROTEIN YKFC"/>
    <property type="match status" value="1"/>
</dbReference>
<dbReference type="EMBL" id="JAMGBE010000002">
    <property type="protein sequence ID" value="MCL6729483.1"/>
    <property type="molecule type" value="Genomic_DNA"/>
</dbReference>
<keyword evidence="3" id="KW-0695">RNA-directed DNA polymerase</keyword>
<dbReference type="InterPro" id="IPR051083">
    <property type="entry name" value="GrpII_Intron_Splice-Mob/Def"/>
</dbReference>
<sequence>MREVIEEAIIFKSRAILRDQRIARATRLKYADRFSKRTGAFAGQPNLITPRWWGFHPHFDPTYCIRHAEYLAKTIWQRLVSGDYQPVPAVQFDVPKKDGSFREIMGFAIPDAAVANVFHRSITKRNLNLFSSHSFAYRPDQNVFDAILHLQRSMKHPKSYVIQYDFRKYFDTIDHAYIESLISDRDLFLITKAERTAIRAFLSHAFAHVNDYPQRDFTIRAKGVPQGCSLSLFLSNAAAHELDLELERQNGTFARFADDVVAVAHSYTDARNIALQFRTHCKRAGISINYEKSPGIKLLDRGKGGDIRTFFVDQDDGGPIEMIKDLDYLGHNLSAHGVTLSSGAIKKIKRRVSEIIYKHLFLYRRSAPNLIDPNRVGPGFYDWDLVTCVNEIRRYLYGGLREQQITPFLEGEGKLPFVRGLLAFYPLIDRPADLIRLDGWLSNVMHRAVRERIKVLHALGIVQQALTKEQLLSGDWYNYPAILNDVRLPSFVRGWRAARRYYLRYGLKSIEPPSYYSLLY</sequence>
<name>A0ABT0S0W1_9SPHN</name>
<organism evidence="3 4">
    <name type="scientific">Sphingomonas hankyongi</name>
    <dbReference type="NCBI Taxonomy" id="2908209"/>
    <lineage>
        <taxon>Bacteria</taxon>
        <taxon>Pseudomonadati</taxon>
        <taxon>Pseudomonadota</taxon>
        <taxon>Alphaproteobacteria</taxon>
        <taxon>Sphingomonadales</taxon>
        <taxon>Sphingomonadaceae</taxon>
        <taxon>Sphingomonas</taxon>
    </lineage>
</organism>
<accession>A0ABT0S0W1</accession>
<feature type="domain" description="Reverse transcriptase" evidence="2">
    <location>
        <begin position="75"/>
        <end position="333"/>
    </location>
</feature>
<comment type="caution">
    <text evidence="3">The sequence shown here is derived from an EMBL/GenBank/DDBJ whole genome shotgun (WGS) entry which is preliminary data.</text>
</comment>
<evidence type="ECO:0000256" key="1">
    <source>
        <dbReference type="ARBA" id="ARBA00034120"/>
    </source>
</evidence>
<dbReference type="InterPro" id="IPR000477">
    <property type="entry name" value="RT_dom"/>
</dbReference>
<evidence type="ECO:0000313" key="4">
    <source>
        <dbReference type="Proteomes" id="UP001165342"/>
    </source>
</evidence>
<gene>
    <name evidence="3" type="ORF">LZ538_05350</name>
</gene>
<evidence type="ECO:0000313" key="3">
    <source>
        <dbReference type="EMBL" id="MCL6729483.1"/>
    </source>
</evidence>
<keyword evidence="4" id="KW-1185">Reference proteome</keyword>
<keyword evidence="3" id="KW-0548">Nucleotidyltransferase</keyword>
<protein>
    <submittedName>
        <fullName evidence="3">Reverse transcriptase domain-containing protein</fullName>
    </submittedName>
</protein>
<dbReference type="PROSITE" id="PS50878">
    <property type="entry name" value="RT_POL"/>
    <property type="match status" value="1"/>
</dbReference>
<dbReference type="SUPFAM" id="SSF56672">
    <property type="entry name" value="DNA/RNA polymerases"/>
    <property type="match status" value="1"/>
</dbReference>
<dbReference type="GO" id="GO:0003964">
    <property type="term" value="F:RNA-directed DNA polymerase activity"/>
    <property type="evidence" value="ECO:0007669"/>
    <property type="project" value="UniProtKB-KW"/>
</dbReference>
<reference evidence="3" key="1">
    <citation type="submission" date="2022-05" db="EMBL/GenBank/DDBJ databases">
        <authorList>
            <person name="Jo J.-H."/>
            <person name="Im W.-T."/>
        </authorList>
    </citation>
    <scope>NUCLEOTIDE SEQUENCE</scope>
    <source>
        <strain evidence="3">SE220</strain>
    </source>
</reference>
<keyword evidence="3" id="KW-0808">Transferase</keyword>
<dbReference type="InterPro" id="IPR043502">
    <property type="entry name" value="DNA/RNA_pol_sf"/>
</dbReference>
<proteinExistence type="inferred from homology"/>